<proteinExistence type="inferred from homology"/>
<keyword evidence="2" id="KW-0717">Septation</keyword>
<dbReference type="PANTHER" id="PTHR35798">
    <property type="entry name" value="CELL DIVISION PROTEIN SEPF"/>
    <property type="match status" value="1"/>
</dbReference>
<name>A0A6J5Z1W2_9ZZZZ</name>
<dbReference type="EMBL" id="CAFBPK010000009">
    <property type="protein sequence ID" value="CAB5017611.1"/>
    <property type="molecule type" value="Genomic_DNA"/>
</dbReference>
<evidence type="ECO:0000313" key="7">
    <source>
        <dbReference type="EMBL" id="CAB4793116.1"/>
    </source>
</evidence>
<dbReference type="InterPro" id="IPR023052">
    <property type="entry name" value="Cell_div_SepF"/>
</dbReference>
<dbReference type="PANTHER" id="PTHR35798:SF1">
    <property type="entry name" value="CELL DIVISION PROTEIN SEPF"/>
    <property type="match status" value="1"/>
</dbReference>
<protein>
    <submittedName>
        <fullName evidence="4">Unannotated protein</fullName>
    </submittedName>
</protein>
<dbReference type="EMBL" id="CAFAAO010000001">
    <property type="protein sequence ID" value="CAB4793116.1"/>
    <property type="molecule type" value="Genomic_DNA"/>
</dbReference>
<dbReference type="AlphaFoldDB" id="A0A6J5Z1W2"/>
<gene>
    <name evidence="6" type="ORF">UFOPK2648_01459</name>
    <name evidence="7" type="ORF">UFOPK3037_00082</name>
    <name evidence="8" type="ORF">UFOPK3278_00849</name>
    <name evidence="4" type="ORF">UFOPK3406_00420</name>
    <name evidence="5" type="ORF">UFOPK3925_01050</name>
    <name evidence="9" type="ORF">UFOPK4097_00728</name>
    <name evidence="10" type="ORF">UFOPK4301_00340</name>
</gene>
<keyword evidence="3" id="KW-0131">Cell cycle</keyword>
<evidence type="ECO:0000313" key="5">
    <source>
        <dbReference type="EMBL" id="CAB4341711.1"/>
    </source>
</evidence>
<dbReference type="InterPro" id="IPR007561">
    <property type="entry name" value="Cell_div_SepF/SepF-rel"/>
</dbReference>
<keyword evidence="1" id="KW-0132">Cell division</keyword>
<reference evidence="4" key="1">
    <citation type="submission" date="2020-05" db="EMBL/GenBank/DDBJ databases">
        <authorList>
            <person name="Chiriac C."/>
            <person name="Salcher M."/>
            <person name="Ghai R."/>
            <person name="Kavagutti S V."/>
        </authorList>
    </citation>
    <scope>NUCLEOTIDE SEQUENCE</scope>
</reference>
<evidence type="ECO:0000256" key="1">
    <source>
        <dbReference type="ARBA" id="ARBA00022618"/>
    </source>
</evidence>
<dbReference type="EMBL" id="CAESAI010000006">
    <property type="protein sequence ID" value="CAB4333743.1"/>
    <property type="molecule type" value="Genomic_DNA"/>
</dbReference>
<dbReference type="Pfam" id="PF04472">
    <property type="entry name" value="SepF"/>
    <property type="match status" value="1"/>
</dbReference>
<evidence type="ECO:0000313" key="6">
    <source>
        <dbReference type="EMBL" id="CAB4721179.1"/>
    </source>
</evidence>
<evidence type="ECO:0000313" key="8">
    <source>
        <dbReference type="EMBL" id="CAB4848656.1"/>
    </source>
</evidence>
<evidence type="ECO:0000256" key="2">
    <source>
        <dbReference type="ARBA" id="ARBA00023210"/>
    </source>
</evidence>
<evidence type="ECO:0000313" key="10">
    <source>
        <dbReference type="EMBL" id="CAB5045941.1"/>
    </source>
</evidence>
<dbReference type="EMBL" id="CAEZYC010000143">
    <property type="protein sequence ID" value="CAB4721179.1"/>
    <property type="molecule type" value="Genomic_DNA"/>
</dbReference>
<organism evidence="4">
    <name type="scientific">freshwater metagenome</name>
    <dbReference type="NCBI Taxonomy" id="449393"/>
    <lineage>
        <taxon>unclassified sequences</taxon>
        <taxon>metagenomes</taxon>
        <taxon>ecological metagenomes</taxon>
    </lineage>
</organism>
<dbReference type="Gene3D" id="3.30.110.150">
    <property type="entry name" value="SepF-like protein"/>
    <property type="match status" value="1"/>
</dbReference>
<dbReference type="EMBL" id="CAFBQG010000026">
    <property type="protein sequence ID" value="CAB5045941.1"/>
    <property type="molecule type" value="Genomic_DNA"/>
</dbReference>
<evidence type="ECO:0000313" key="9">
    <source>
        <dbReference type="EMBL" id="CAB5017611.1"/>
    </source>
</evidence>
<dbReference type="InterPro" id="IPR038594">
    <property type="entry name" value="SepF-like_sf"/>
</dbReference>
<evidence type="ECO:0000313" key="4">
    <source>
        <dbReference type="EMBL" id="CAB4333743.1"/>
    </source>
</evidence>
<dbReference type="EMBL" id="CAESAD010000007">
    <property type="protein sequence ID" value="CAB4341711.1"/>
    <property type="molecule type" value="Genomic_DNA"/>
</dbReference>
<dbReference type="EMBL" id="CAFBIX010000031">
    <property type="protein sequence ID" value="CAB4848656.1"/>
    <property type="molecule type" value="Genomic_DNA"/>
</dbReference>
<dbReference type="HAMAP" id="MF_01197">
    <property type="entry name" value="SepF"/>
    <property type="match status" value="1"/>
</dbReference>
<sequence>MAKAMRKMAEYLGLVDGGEFTDEFGEYIDPEYASYEEQTPLRPVTANQSYDRVAEQPQATYAAPVRHSAPIGDVYRITTLHPITYNDARRIGEEFRAGTPVIMNLSDMDEADARRIVDFSAGLAFGLHGSIEKVTKGVFLLSPANVDIGAAARAQLREDPFFNQS</sequence>
<evidence type="ECO:0000256" key="3">
    <source>
        <dbReference type="ARBA" id="ARBA00023306"/>
    </source>
</evidence>
<dbReference type="GO" id="GO:0000917">
    <property type="term" value="P:division septum assembly"/>
    <property type="evidence" value="ECO:0007669"/>
    <property type="project" value="UniProtKB-KW"/>
</dbReference>
<accession>A0A6J5Z1W2</accession>